<organism evidence="1 2">
    <name type="scientific">Caerostris extrusa</name>
    <name type="common">Bark spider</name>
    <name type="synonym">Caerostris bankana</name>
    <dbReference type="NCBI Taxonomy" id="172846"/>
    <lineage>
        <taxon>Eukaryota</taxon>
        <taxon>Metazoa</taxon>
        <taxon>Ecdysozoa</taxon>
        <taxon>Arthropoda</taxon>
        <taxon>Chelicerata</taxon>
        <taxon>Arachnida</taxon>
        <taxon>Araneae</taxon>
        <taxon>Araneomorphae</taxon>
        <taxon>Entelegynae</taxon>
        <taxon>Araneoidea</taxon>
        <taxon>Araneidae</taxon>
        <taxon>Caerostris</taxon>
    </lineage>
</organism>
<dbReference type="EMBL" id="BPLR01015185">
    <property type="protein sequence ID" value="GIY74226.1"/>
    <property type="molecule type" value="Genomic_DNA"/>
</dbReference>
<keyword evidence="2" id="KW-1185">Reference proteome</keyword>
<evidence type="ECO:0000313" key="2">
    <source>
        <dbReference type="Proteomes" id="UP001054945"/>
    </source>
</evidence>
<dbReference type="Proteomes" id="UP001054945">
    <property type="component" value="Unassembled WGS sequence"/>
</dbReference>
<reference evidence="1 2" key="1">
    <citation type="submission" date="2021-06" db="EMBL/GenBank/DDBJ databases">
        <title>Caerostris extrusa draft genome.</title>
        <authorList>
            <person name="Kono N."/>
            <person name="Arakawa K."/>
        </authorList>
    </citation>
    <scope>NUCLEOTIDE SEQUENCE [LARGE SCALE GENOMIC DNA]</scope>
</reference>
<proteinExistence type="predicted"/>
<evidence type="ECO:0000313" key="1">
    <source>
        <dbReference type="EMBL" id="GIY74226.1"/>
    </source>
</evidence>
<gene>
    <name evidence="1" type="ORF">CEXT_307921</name>
</gene>
<comment type="caution">
    <text evidence="1">The sequence shown here is derived from an EMBL/GenBank/DDBJ whole genome shotgun (WGS) entry which is preliminary data.</text>
</comment>
<sequence>MDAERSNYILLPEHHPGTKRSLSFPPRMKWKRCFYSTWPREESNARNSKDLSHCSLFEKEQKCSRLMEMIRLIKKRESVHIGYRHESIQNGCRAFQLHSASGAPPRHETFSFIPSQNEMETLLLFAVASGRKQSEKQQKISRIVLSLKKNRNAADLWKWYGAKASCYLYCTVRRFCG</sequence>
<dbReference type="AlphaFoldDB" id="A0AAV4VUR7"/>
<protein>
    <submittedName>
        <fullName evidence="1">Uncharacterized protein</fullName>
    </submittedName>
</protein>
<accession>A0AAV4VUR7</accession>
<name>A0AAV4VUR7_CAEEX</name>